<dbReference type="Pfam" id="PF13245">
    <property type="entry name" value="AAA_19"/>
    <property type="match status" value="1"/>
</dbReference>
<keyword evidence="2" id="KW-1185">Reference proteome</keyword>
<dbReference type="PANTHER" id="PTHR47642:SF5">
    <property type="entry name" value="ATP-DEPENDENT DNA HELICASE"/>
    <property type="match status" value="1"/>
</dbReference>
<dbReference type="EMBL" id="CAUYUJ010008897">
    <property type="protein sequence ID" value="CAK0825347.1"/>
    <property type="molecule type" value="Genomic_DNA"/>
</dbReference>
<organism evidence="1 2">
    <name type="scientific">Prorocentrum cordatum</name>
    <dbReference type="NCBI Taxonomy" id="2364126"/>
    <lineage>
        <taxon>Eukaryota</taxon>
        <taxon>Sar</taxon>
        <taxon>Alveolata</taxon>
        <taxon>Dinophyceae</taxon>
        <taxon>Prorocentrales</taxon>
        <taxon>Prorocentraceae</taxon>
        <taxon>Prorocentrum</taxon>
    </lineage>
</organism>
<dbReference type="PANTHER" id="PTHR47642">
    <property type="entry name" value="ATP-DEPENDENT DNA HELICASE"/>
    <property type="match status" value="1"/>
</dbReference>
<dbReference type="SUPFAM" id="SSF52540">
    <property type="entry name" value="P-loop containing nucleoside triphosphate hydrolases"/>
    <property type="match status" value="2"/>
</dbReference>
<feature type="non-terminal residue" evidence="1">
    <location>
        <position position="1"/>
    </location>
</feature>
<evidence type="ECO:0008006" key="3">
    <source>
        <dbReference type="Google" id="ProtNLM"/>
    </source>
</evidence>
<proteinExistence type="predicted"/>
<comment type="caution">
    <text evidence="1">The sequence shown here is derived from an EMBL/GenBank/DDBJ whole genome shotgun (WGS) entry which is preliminary data.</text>
</comment>
<dbReference type="Gene3D" id="3.40.50.300">
    <property type="entry name" value="P-loop containing nucleotide triphosphate hydrolases"/>
    <property type="match status" value="1"/>
</dbReference>
<name>A0ABN9S2L4_9DINO</name>
<accession>A0ABN9S2L4</accession>
<dbReference type="InterPro" id="IPR051055">
    <property type="entry name" value="PIF1_helicase"/>
</dbReference>
<evidence type="ECO:0000313" key="2">
    <source>
        <dbReference type="Proteomes" id="UP001189429"/>
    </source>
</evidence>
<gene>
    <name evidence="1" type="ORF">PCOR1329_LOCUS25490</name>
</gene>
<dbReference type="Proteomes" id="UP001189429">
    <property type="component" value="Unassembled WGS sequence"/>
</dbReference>
<sequence>DVQEVRSPTDVAAYMTKMASYVTKAAYAHGDVLLRRDDKYLHQARVYLKHARPAESLLWATLLGHRGKLLSHDVKAIDPPTFASAGDHAVFQKFLGSPYRDTYPTFIGWLRRVRHTLPEPRPYVANTKIAVAMNFCSLWRGARRELETLGYSGSQLRNAELHIDTLREGVAAWLKNGWTQAAAAEQQPVHVMAQLTLNQGQQEIVNRVSVQFVVRASEEEDLACRRAVCARGPAGTGKTAALHRVICESLGRQERVAIASFTAFVADSFRRQFPGATCDTLHGLLNVGPVAHSPMEMGVGLLSYDLIVVDEVCMLPRWLFDALFSAWNAIDRLPVLLVAGDDGQLAPFTDSGGTSAGNENSPHWRLVDTVTLTEPMRANSTLWPVLVHLRCVWPLGHDFLKKLLHGRVWHRGPLTAQCMRDLFQANPTTVLVCIGRKQATKLNALCQSALLPSHEILKTVLIEEGETPQAVPLQNGLPVRLTRNVQKRRGLINGTAATVRGVSDRTVLLQVGESVEHVRLYVEKGRRFFPIARAFADTLAKRQGSTLPHITISPDVDYVPAAAYVCISRVRDIDDFLFLVRPRLEFFLPAASCQ</sequence>
<dbReference type="InterPro" id="IPR027417">
    <property type="entry name" value="P-loop_NTPase"/>
</dbReference>
<reference evidence="1" key="1">
    <citation type="submission" date="2023-10" db="EMBL/GenBank/DDBJ databases">
        <authorList>
            <person name="Chen Y."/>
            <person name="Shah S."/>
            <person name="Dougan E. K."/>
            <person name="Thang M."/>
            <person name="Chan C."/>
        </authorList>
    </citation>
    <scope>NUCLEOTIDE SEQUENCE [LARGE SCALE GENOMIC DNA]</scope>
</reference>
<evidence type="ECO:0000313" key="1">
    <source>
        <dbReference type="EMBL" id="CAK0825347.1"/>
    </source>
</evidence>
<protein>
    <recommendedName>
        <fullName evidence="3">DNA helicase</fullName>
    </recommendedName>
</protein>